<dbReference type="RefSeq" id="WP_133474284.1">
    <property type="nucleotide sequence ID" value="NZ_SNWP01000011.1"/>
</dbReference>
<reference evidence="1 2" key="1">
    <citation type="submission" date="2019-03" db="EMBL/GenBank/DDBJ databases">
        <title>Genomic Encyclopedia of Archaeal and Bacterial Type Strains, Phase II (KMG-II): from individual species to whole genera.</title>
        <authorList>
            <person name="Goeker M."/>
        </authorList>
    </citation>
    <scope>NUCLEOTIDE SEQUENCE [LARGE SCALE GENOMIC DNA]</scope>
    <source>
        <strain evidence="1 2">DSM 28323</strain>
    </source>
</reference>
<accession>A0A4R6IX17</accession>
<proteinExistence type="predicted"/>
<sequence length="146" mass="16970">MNWGNKLMLVFIGFAALMATLVYKAVNTKYELVSKEYYQDELRYQDKIDGRKNAASIGELTVTYTKENLAIQFPKEMLGMEVKGEAWFYCKTAADKDIRLPLAPDREGIQIIERNKLPAEKYLLKISWEAADKKYYLEKELEPTIQ</sequence>
<dbReference type="InterPro" id="IPR008620">
    <property type="entry name" value="FixH"/>
</dbReference>
<dbReference type="EMBL" id="SNWP01000011">
    <property type="protein sequence ID" value="TDO26435.1"/>
    <property type="molecule type" value="Genomic_DNA"/>
</dbReference>
<dbReference type="Proteomes" id="UP000295741">
    <property type="component" value="Unassembled WGS sequence"/>
</dbReference>
<dbReference type="AlphaFoldDB" id="A0A4R6IX17"/>
<dbReference type="OrthoDB" id="1493774at2"/>
<dbReference type="Pfam" id="PF05751">
    <property type="entry name" value="FixH"/>
    <property type="match status" value="1"/>
</dbReference>
<protein>
    <submittedName>
        <fullName evidence="1">FixH protein</fullName>
    </submittedName>
</protein>
<evidence type="ECO:0000313" key="2">
    <source>
        <dbReference type="Proteomes" id="UP000295741"/>
    </source>
</evidence>
<evidence type="ECO:0000313" key="1">
    <source>
        <dbReference type="EMBL" id="TDO26435.1"/>
    </source>
</evidence>
<organism evidence="1 2">
    <name type="scientific">Sediminibacterium goheungense</name>
    <dbReference type="NCBI Taxonomy" id="1086393"/>
    <lineage>
        <taxon>Bacteria</taxon>
        <taxon>Pseudomonadati</taxon>
        <taxon>Bacteroidota</taxon>
        <taxon>Chitinophagia</taxon>
        <taxon>Chitinophagales</taxon>
        <taxon>Chitinophagaceae</taxon>
        <taxon>Sediminibacterium</taxon>
    </lineage>
</organism>
<comment type="caution">
    <text evidence="1">The sequence shown here is derived from an EMBL/GenBank/DDBJ whole genome shotgun (WGS) entry which is preliminary data.</text>
</comment>
<keyword evidence="2" id="KW-1185">Reference proteome</keyword>
<name>A0A4R6IX17_9BACT</name>
<gene>
    <name evidence="1" type="ORF">BC659_1741</name>
</gene>